<protein>
    <recommendedName>
        <fullName evidence="2">DUF112 domain-containing protein</fullName>
    </recommendedName>
</protein>
<gene>
    <name evidence="3" type="ordered locus">Asuc_1851</name>
</gene>
<feature type="transmembrane region" description="Helical" evidence="1">
    <location>
        <begin position="60"/>
        <end position="83"/>
    </location>
</feature>
<dbReference type="Pfam" id="PF01970">
    <property type="entry name" value="TctA"/>
    <property type="match status" value="1"/>
</dbReference>
<keyword evidence="1" id="KW-0812">Transmembrane</keyword>
<dbReference type="HOGENOM" id="CLU_022936_2_0_6"/>
<keyword evidence="1" id="KW-1133">Transmembrane helix</keyword>
<evidence type="ECO:0000313" key="3">
    <source>
        <dbReference type="EMBL" id="ABR75202.1"/>
    </source>
</evidence>
<feature type="transmembrane region" description="Helical" evidence="1">
    <location>
        <begin position="168"/>
        <end position="186"/>
    </location>
</feature>
<feature type="transmembrane region" description="Helical" evidence="1">
    <location>
        <begin position="319"/>
        <end position="343"/>
    </location>
</feature>
<proteinExistence type="predicted"/>
<dbReference type="eggNOG" id="COG3333">
    <property type="taxonomic scope" value="Bacteria"/>
</dbReference>
<keyword evidence="4" id="KW-1185">Reference proteome</keyword>
<feature type="transmembrane region" description="Helical" evidence="1">
    <location>
        <begin position="259"/>
        <end position="282"/>
    </location>
</feature>
<feature type="transmembrane region" description="Helical" evidence="1">
    <location>
        <begin position="193"/>
        <end position="215"/>
    </location>
</feature>
<dbReference type="PANTHER" id="PTHR35342:SF5">
    <property type="entry name" value="TRICARBOXYLIC TRANSPORT PROTEIN"/>
    <property type="match status" value="1"/>
</dbReference>
<organism evidence="3 4">
    <name type="scientific">Actinobacillus succinogenes (strain ATCC 55618 / DSM 22257 / CCUG 43843 / 130Z)</name>
    <dbReference type="NCBI Taxonomy" id="339671"/>
    <lineage>
        <taxon>Bacteria</taxon>
        <taxon>Pseudomonadati</taxon>
        <taxon>Pseudomonadota</taxon>
        <taxon>Gammaproteobacteria</taxon>
        <taxon>Pasteurellales</taxon>
        <taxon>Pasteurellaceae</taxon>
        <taxon>Actinobacillus</taxon>
    </lineage>
</organism>
<accession>A6VQF5</accession>
<dbReference type="KEGG" id="asu:Asuc_1851"/>
<dbReference type="Proteomes" id="UP000001114">
    <property type="component" value="Chromosome"/>
</dbReference>
<reference evidence="4" key="1">
    <citation type="journal article" date="2010" name="BMC Genomics">
        <title>A genomic perspective on the potential of Actinobacillus succinogenes for industrial succinate production.</title>
        <authorList>
            <person name="McKinlay J.B."/>
            <person name="Laivenieks M."/>
            <person name="Schindler B.D."/>
            <person name="McKinlay A.A."/>
            <person name="Siddaramappa S."/>
            <person name="Challacombe J.F."/>
            <person name="Lowry S.R."/>
            <person name="Clum A."/>
            <person name="Lapidus A.L."/>
            <person name="Burkhart K.B."/>
            <person name="Harkins V."/>
            <person name="Vieille C."/>
        </authorList>
    </citation>
    <scope>NUCLEOTIDE SEQUENCE [LARGE SCALE GENOMIC DNA]</scope>
    <source>
        <strain evidence="4">ATCC 55618 / DSM 22257 / CCUG 43843 / 130Z</strain>
    </source>
</reference>
<feature type="transmembrane region" description="Helical" evidence="1">
    <location>
        <begin position="144"/>
        <end position="162"/>
    </location>
</feature>
<keyword evidence="1" id="KW-0472">Membrane</keyword>
<feature type="transmembrane region" description="Helical" evidence="1">
    <location>
        <begin position="390"/>
        <end position="407"/>
    </location>
</feature>
<sequence>MLEMLNSGFGAVFGDPLSIAFIALGVSIGIIFGSLPGLTTVAALSMFLPITYAMSSGNGLSMLTAIYIGGISGGLISAILLNIPGTPSSIATTFEGVPMARKGEAGKALGLGIFASLIGTVIGIFAMIILSPVLAALTIKFGPWEYFSVTLFALTLISSLSGKSMTKGLLSALFGMMFATVGLSSIDSAQRFTFGSVDLSSGFNLLAVLVGLYAISEVLSSGDGKQSAGKIRNYKMQGLLGFRLSEIKNQIVNLVRSSLIGLGIGILPGIGASSSNIIAYSVTKNVSKTPEKFGTGIPEGIISTEASNNSSIGGAMIPLLTLGIPGDGATAILLGGFMLHGLQPGPLLFQTNGEVVYHIFASMIVSSFLMALIMYACMRFFVKILEIPSYILMPIIIVLCLIGAYALNNRIFDMWSLLLFGIIGLSLSKFDIPAPPFILGFILENALETNLRRGLQYANGDISELFQHPIALAFLLLAAASVVLSIYRQIKKPMHTS</sequence>
<feature type="transmembrane region" description="Helical" evidence="1">
    <location>
        <begin position="20"/>
        <end position="48"/>
    </location>
</feature>
<feature type="domain" description="DUF112" evidence="2">
    <location>
        <begin position="19"/>
        <end position="439"/>
    </location>
</feature>
<evidence type="ECO:0000256" key="1">
    <source>
        <dbReference type="SAM" id="Phobius"/>
    </source>
</evidence>
<dbReference type="InterPro" id="IPR002823">
    <property type="entry name" value="DUF112_TM"/>
</dbReference>
<dbReference type="AlphaFoldDB" id="A6VQF5"/>
<dbReference type="PANTHER" id="PTHR35342">
    <property type="entry name" value="TRICARBOXYLIC TRANSPORT PROTEIN"/>
    <property type="match status" value="1"/>
</dbReference>
<feature type="transmembrane region" description="Helical" evidence="1">
    <location>
        <begin position="108"/>
        <end position="137"/>
    </location>
</feature>
<evidence type="ECO:0000259" key="2">
    <source>
        <dbReference type="Pfam" id="PF01970"/>
    </source>
</evidence>
<dbReference type="STRING" id="339671.Asuc_1851"/>
<dbReference type="RefSeq" id="WP_012073579.1">
    <property type="nucleotide sequence ID" value="NC_009655.1"/>
</dbReference>
<evidence type="ECO:0000313" key="4">
    <source>
        <dbReference type="Proteomes" id="UP000001114"/>
    </source>
</evidence>
<feature type="transmembrane region" description="Helical" evidence="1">
    <location>
        <begin position="465"/>
        <end position="487"/>
    </location>
</feature>
<dbReference type="EMBL" id="CP000746">
    <property type="protein sequence ID" value="ABR75202.1"/>
    <property type="molecule type" value="Genomic_DNA"/>
</dbReference>
<feature type="transmembrane region" description="Helical" evidence="1">
    <location>
        <begin position="355"/>
        <end position="378"/>
    </location>
</feature>
<name>A6VQF5_ACTSZ</name>